<dbReference type="InterPro" id="IPR002123">
    <property type="entry name" value="Plipid/glycerol_acylTrfase"/>
</dbReference>
<evidence type="ECO:0000256" key="8">
    <source>
        <dbReference type="ARBA" id="ARBA00022989"/>
    </source>
</evidence>
<keyword evidence="6 14" id="KW-0812">Transmembrane</keyword>
<keyword evidence="8 14" id="KW-1133">Transmembrane helix</keyword>
<evidence type="ECO:0000256" key="6">
    <source>
        <dbReference type="ARBA" id="ARBA00022692"/>
    </source>
</evidence>
<organism evidence="16 17">
    <name type="scientific">Triparma strigata</name>
    <dbReference type="NCBI Taxonomy" id="1606541"/>
    <lineage>
        <taxon>Eukaryota</taxon>
        <taxon>Sar</taxon>
        <taxon>Stramenopiles</taxon>
        <taxon>Ochrophyta</taxon>
        <taxon>Bolidophyceae</taxon>
        <taxon>Parmales</taxon>
        <taxon>Triparmaceae</taxon>
        <taxon>Triparma</taxon>
    </lineage>
</organism>
<dbReference type="Pfam" id="PF13833">
    <property type="entry name" value="EF-hand_8"/>
    <property type="match status" value="1"/>
</dbReference>
<comment type="caution">
    <text evidence="16">The sequence shown here is derived from an EMBL/GenBank/DDBJ whole genome shotgun (WGS) entry which is preliminary data.</text>
</comment>
<reference evidence="17" key="1">
    <citation type="journal article" date="2023" name="Commun. Biol.">
        <title>Genome analysis of Parmales, the sister group of diatoms, reveals the evolutionary specialization of diatoms from phago-mixotrophs to photoautotrophs.</title>
        <authorList>
            <person name="Ban H."/>
            <person name="Sato S."/>
            <person name="Yoshikawa S."/>
            <person name="Yamada K."/>
            <person name="Nakamura Y."/>
            <person name="Ichinomiya M."/>
            <person name="Sato N."/>
            <person name="Blanc-Mathieu R."/>
            <person name="Endo H."/>
            <person name="Kuwata A."/>
            <person name="Ogata H."/>
        </authorList>
    </citation>
    <scope>NUCLEOTIDE SEQUENCE [LARGE SCALE GENOMIC DNA]</scope>
    <source>
        <strain evidence="17">NIES 3701</strain>
    </source>
</reference>
<accession>A0A9W7BH26</accession>
<dbReference type="InterPro" id="IPR018247">
    <property type="entry name" value="EF_Hand_1_Ca_BS"/>
</dbReference>
<sequence>MLHTLTLSTRYWSFACYYFTSVVICLSSFYKYLKRNERKRVKARAKANEKLAVKRAKNSNRRLSVWERLNEEQPGLTEASPFVNPDWYFSKREYFKYCFLGPILVPIRITLILLFIMCGSVFGNLCMFNLKDKSKPLSTFRLLVRSPVKLFARLILFAMGFHYIPVTGRQAGKDKASVLVGNHVSFIETFYIGLLGASPVSKKENAEIPLFGALTSALQPILVDRLDPNSRKNVIKEICSRAQSKDWNQVVLFPEGTTTTGKALIQFKVGAFAPGEPVQPVLFFFGNNAFNFGMTSAGPSLHVLALRVLCQPNNNMSVHFMNPYNPSEEEKKDPKLYASNVRKLMATYMKVPTTEHSYDDVCLQIEALKVKRDDMSADASSMELKSLKKIVEIDKESAKELVKDFIRMDTNQSGRLDLSQFKKLFEGPFERTPVVDVEHLFHLLDRDDEGTIDLKEFVLGLALLNAEPTDSKDESVKLSFQVLEGGKGGGGIDMADLTTVLSQVYPEMGLDKIKAIVKEADADKNGVISLDEFLDMAERHQELALSGRGFWAKLF</sequence>
<evidence type="ECO:0000256" key="11">
    <source>
        <dbReference type="ARBA" id="ARBA00023209"/>
    </source>
</evidence>
<dbReference type="OrthoDB" id="272512at2759"/>
<evidence type="ECO:0000259" key="15">
    <source>
        <dbReference type="PROSITE" id="PS50222"/>
    </source>
</evidence>
<dbReference type="PANTHER" id="PTHR23063:SF52">
    <property type="entry name" value="LYSOPHOSPHATIDYLCHOLINE ACYLTRANSFERASE"/>
    <property type="match status" value="1"/>
</dbReference>
<dbReference type="PANTHER" id="PTHR23063">
    <property type="entry name" value="PHOSPHOLIPID ACYLTRANSFERASE"/>
    <property type="match status" value="1"/>
</dbReference>
<comment type="pathway">
    <text evidence="2">Lipid metabolism; phospholipid metabolism.</text>
</comment>
<evidence type="ECO:0000256" key="3">
    <source>
        <dbReference type="ARBA" id="ARBA00008655"/>
    </source>
</evidence>
<feature type="domain" description="EF-hand" evidence="15">
    <location>
        <begin position="432"/>
        <end position="467"/>
    </location>
</feature>
<comment type="similarity">
    <text evidence="3">Belongs to the 1-acyl-sn-glycerol-3-phosphate acyltransferase family.</text>
</comment>
<dbReference type="Proteomes" id="UP001165085">
    <property type="component" value="Unassembled WGS sequence"/>
</dbReference>
<evidence type="ECO:0000313" key="17">
    <source>
        <dbReference type="Proteomes" id="UP001165085"/>
    </source>
</evidence>
<keyword evidence="11" id="KW-0594">Phospholipid biosynthesis</keyword>
<evidence type="ECO:0000256" key="5">
    <source>
        <dbReference type="ARBA" id="ARBA00022679"/>
    </source>
</evidence>
<protein>
    <recommendedName>
        <fullName evidence="15">EF-hand domain-containing protein</fullName>
    </recommendedName>
</protein>
<feature type="domain" description="EF-hand" evidence="15">
    <location>
        <begin position="396"/>
        <end position="431"/>
    </location>
</feature>
<dbReference type="AlphaFoldDB" id="A0A9W7BH26"/>
<evidence type="ECO:0000256" key="2">
    <source>
        <dbReference type="ARBA" id="ARBA00005074"/>
    </source>
</evidence>
<keyword evidence="13" id="KW-0012">Acyltransferase</keyword>
<evidence type="ECO:0000256" key="12">
    <source>
        <dbReference type="ARBA" id="ARBA00023264"/>
    </source>
</evidence>
<name>A0A9W7BH26_9STRA</name>
<evidence type="ECO:0000256" key="9">
    <source>
        <dbReference type="ARBA" id="ARBA00023098"/>
    </source>
</evidence>
<gene>
    <name evidence="16" type="ORF">TrST_g1991</name>
</gene>
<evidence type="ECO:0000256" key="10">
    <source>
        <dbReference type="ARBA" id="ARBA00023136"/>
    </source>
</evidence>
<dbReference type="GO" id="GO:0005783">
    <property type="term" value="C:endoplasmic reticulum"/>
    <property type="evidence" value="ECO:0007669"/>
    <property type="project" value="TreeGrafter"/>
</dbReference>
<keyword evidence="9" id="KW-0443">Lipid metabolism</keyword>
<dbReference type="Gene3D" id="1.10.238.10">
    <property type="entry name" value="EF-hand"/>
    <property type="match status" value="1"/>
</dbReference>
<dbReference type="GO" id="GO:0008654">
    <property type="term" value="P:phospholipid biosynthetic process"/>
    <property type="evidence" value="ECO:0007669"/>
    <property type="project" value="UniProtKB-KW"/>
</dbReference>
<keyword evidence="7" id="KW-0106">Calcium</keyword>
<dbReference type="InterPro" id="IPR045252">
    <property type="entry name" value="LPCAT1-like"/>
</dbReference>
<dbReference type="CDD" id="cd07991">
    <property type="entry name" value="LPLAT_LPCAT1-like"/>
    <property type="match status" value="1"/>
</dbReference>
<comment type="subcellular location">
    <subcellularLocation>
        <location evidence="1">Membrane</location>
    </subcellularLocation>
</comment>
<evidence type="ECO:0000256" key="1">
    <source>
        <dbReference type="ARBA" id="ARBA00004370"/>
    </source>
</evidence>
<dbReference type="InterPro" id="IPR011992">
    <property type="entry name" value="EF-hand-dom_pair"/>
</dbReference>
<dbReference type="SMART" id="SM00054">
    <property type="entry name" value="EFh"/>
    <property type="match status" value="3"/>
</dbReference>
<dbReference type="PROSITE" id="PS50222">
    <property type="entry name" value="EF_HAND_2"/>
    <property type="match status" value="3"/>
</dbReference>
<dbReference type="SUPFAM" id="SSF69593">
    <property type="entry name" value="Glycerol-3-phosphate (1)-acyltransferase"/>
    <property type="match status" value="1"/>
</dbReference>
<keyword evidence="10 14" id="KW-0472">Membrane</keyword>
<evidence type="ECO:0000313" key="16">
    <source>
        <dbReference type="EMBL" id="GMH86035.1"/>
    </source>
</evidence>
<dbReference type="EMBL" id="BRXY01000310">
    <property type="protein sequence ID" value="GMH86035.1"/>
    <property type="molecule type" value="Genomic_DNA"/>
</dbReference>
<dbReference type="GO" id="GO:0016020">
    <property type="term" value="C:membrane"/>
    <property type="evidence" value="ECO:0007669"/>
    <property type="project" value="UniProtKB-SubCell"/>
</dbReference>
<dbReference type="GO" id="GO:0005509">
    <property type="term" value="F:calcium ion binding"/>
    <property type="evidence" value="ECO:0007669"/>
    <property type="project" value="InterPro"/>
</dbReference>
<dbReference type="CDD" id="cd00051">
    <property type="entry name" value="EFh"/>
    <property type="match status" value="2"/>
</dbReference>
<dbReference type="GO" id="GO:0008374">
    <property type="term" value="F:O-acyltransferase activity"/>
    <property type="evidence" value="ECO:0007669"/>
    <property type="project" value="InterPro"/>
</dbReference>
<keyword evidence="5" id="KW-0808">Transferase</keyword>
<evidence type="ECO:0000256" key="7">
    <source>
        <dbReference type="ARBA" id="ARBA00022837"/>
    </source>
</evidence>
<dbReference type="SUPFAM" id="SSF47473">
    <property type="entry name" value="EF-hand"/>
    <property type="match status" value="1"/>
</dbReference>
<keyword evidence="4" id="KW-0444">Lipid biosynthesis</keyword>
<proteinExistence type="inferred from homology"/>
<dbReference type="Pfam" id="PF13202">
    <property type="entry name" value="EF-hand_5"/>
    <property type="match status" value="1"/>
</dbReference>
<feature type="domain" description="EF-hand" evidence="15">
    <location>
        <begin position="508"/>
        <end position="543"/>
    </location>
</feature>
<dbReference type="Pfam" id="PF01553">
    <property type="entry name" value="Acyltransferase"/>
    <property type="match status" value="1"/>
</dbReference>
<evidence type="ECO:0000256" key="13">
    <source>
        <dbReference type="ARBA" id="ARBA00023315"/>
    </source>
</evidence>
<keyword evidence="17" id="KW-1185">Reference proteome</keyword>
<feature type="transmembrane region" description="Helical" evidence="14">
    <location>
        <begin position="12"/>
        <end position="33"/>
    </location>
</feature>
<feature type="transmembrane region" description="Helical" evidence="14">
    <location>
        <begin position="97"/>
        <end position="130"/>
    </location>
</feature>
<evidence type="ECO:0000256" key="4">
    <source>
        <dbReference type="ARBA" id="ARBA00022516"/>
    </source>
</evidence>
<keyword evidence="12" id="KW-1208">Phospholipid metabolism</keyword>
<dbReference type="InterPro" id="IPR002048">
    <property type="entry name" value="EF_hand_dom"/>
</dbReference>
<dbReference type="PROSITE" id="PS00018">
    <property type="entry name" value="EF_HAND_1"/>
    <property type="match status" value="2"/>
</dbReference>
<dbReference type="SMART" id="SM00563">
    <property type="entry name" value="PlsC"/>
    <property type="match status" value="1"/>
</dbReference>
<evidence type="ECO:0000256" key="14">
    <source>
        <dbReference type="SAM" id="Phobius"/>
    </source>
</evidence>
<dbReference type="GO" id="GO:0042171">
    <property type="term" value="F:lysophosphatidic acid acyltransferase activity"/>
    <property type="evidence" value="ECO:0007669"/>
    <property type="project" value="TreeGrafter"/>
</dbReference>